<dbReference type="InParanoid" id="A0A286UF87"/>
<accession>A0A286UF87</accession>
<keyword evidence="1" id="KW-0175">Coiled coil</keyword>
<feature type="region of interest" description="Disordered" evidence="2">
    <location>
        <begin position="1"/>
        <end position="24"/>
    </location>
</feature>
<sequence>MILHPSKKKKRRKEADESSHSPVVVARISSEIPSPPPENSCCSRPWIVVESKPELENYFAGKIAGGVKISIYHKQNTDLERIITYRCKIPRDQRSVFIAITLPLVHANDRNFLNKLKQKLDKVVDDQTERNKELEIEAENSRLAAAAQHCILTDFINMAQTPKPQLSLQAKRWRTIIITLPIIGATSFVLYQRLVQGKPQRTIARPEAETQGTSIEKNL</sequence>
<protein>
    <submittedName>
        <fullName evidence="4">Uncharacterized protein</fullName>
    </submittedName>
</protein>
<keyword evidence="5" id="KW-1185">Reference proteome</keyword>
<gene>
    <name evidence="4" type="ORF">PNOK_0674700</name>
</gene>
<organism evidence="4 5">
    <name type="scientific">Pyrrhoderma noxium</name>
    <dbReference type="NCBI Taxonomy" id="2282107"/>
    <lineage>
        <taxon>Eukaryota</taxon>
        <taxon>Fungi</taxon>
        <taxon>Dikarya</taxon>
        <taxon>Basidiomycota</taxon>
        <taxon>Agaricomycotina</taxon>
        <taxon>Agaricomycetes</taxon>
        <taxon>Hymenochaetales</taxon>
        <taxon>Hymenochaetaceae</taxon>
        <taxon>Pyrrhoderma</taxon>
    </lineage>
</organism>
<dbReference type="STRING" id="2282107.A0A286UF87"/>
<evidence type="ECO:0000313" key="4">
    <source>
        <dbReference type="EMBL" id="PAV18261.1"/>
    </source>
</evidence>
<evidence type="ECO:0000256" key="1">
    <source>
        <dbReference type="SAM" id="Coils"/>
    </source>
</evidence>
<keyword evidence="3" id="KW-1133">Transmembrane helix</keyword>
<evidence type="ECO:0000256" key="3">
    <source>
        <dbReference type="SAM" id="Phobius"/>
    </source>
</evidence>
<keyword evidence="3" id="KW-0812">Transmembrane</keyword>
<dbReference type="Proteomes" id="UP000217199">
    <property type="component" value="Unassembled WGS sequence"/>
</dbReference>
<dbReference type="AlphaFoldDB" id="A0A286UF87"/>
<proteinExistence type="predicted"/>
<dbReference type="EMBL" id="NBII01000006">
    <property type="protein sequence ID" value="PAV18261.1"/>
    <property type="molecule type" value="Genomic_DNA"/>
</dbReference>
<feature type="transmembrane region" description="Helical" evidence="3">
    <location>
        <begin position="173"/>
        <end position="191"/>
    </location>
</feature>
<keyword evidence="3" id="KW-0472">Membrane</keyword>
<reference evidence="4 5" key="1">
    <citation type="journal article" date="2017" name="Mol. Ecol.">
        <title>Comparative and population genomic landscape of Phellinus noxius: A hypervariable fungus causing root rot in trees.</title>
        <authorList>
            <person name="Chung C.L."/>
            <person name="Lee T.J."/>
            <person name="Akiba M."/>
            <person name="Lee H.H."/>
            <person name="Kuo T.H."/>
            <person name="Liu D."/>
            <person name="Ke H.M."/>
            <person name="Yokoi T."/>
            <person name="Roa M.B."/>
            <person name="Lu M.J."/>
            <person name="Chang Y.Y."/>
            <person name="Ann P.J."/>
            <person name="Tsai J.N."/>
            <person name="Chen C.Y."/>
            <person name="Tzean S.S."/>
            <person name="Ota Y."/>
            <person name="Hattori T."/>
            <person name="Sahashi N."/>
            <person name="Liou R.F."/>
            <person name="Kikuchi T."/>
            <person name="Tsai I.J."/>
        </authorList>
    </citation>
    <scope>NUCLEOTIDE SEQUENCE [LARGE SCALE GENOMIC DNA]</scope>
    <source>
        <strain evidence="4 5">FFPRI411160</strain>
    </source>
</reference>
<comment type="caution">
    <text evidence="4">The sequence shown here is derived from an EMBL/GenBank/DDBJ whole genome shotgun (WGS) entry which is preliminary data.</text>
</comment>
<dbReference type="OrthoDB" id="3784821at2759"/>
<name>A0A286UF87_9AGAM</name>
<evidence type="ECO:0000256" key="2">
    <source>
        <dbReference type="SAM" id="MobiDB-lite"/>
    </source>
</evidence>
<feature type="coiled-coil region" evidence="1">
    <location>
        <begin position="117"/>
        <end position="144"/>
    </location>
</feature>
<feature type="compositionally biased region" description="Basic residues" evidence="2">
    <location>
        <begin position="1"/>
        <end position="12"/>
    </location>
</feature>
<evidence type="ECO:0000313" key="5">
    <source>
        <dbReference type="Proteomes" id="UP000217199"/>
    </source>
</evidence>